<name>A0ABV7UT24_9GAMM</name>
<evidence type="ECO:0000256" key="4">
    <source>
        <dbReference type="ARBA" id="ARBA00022547"/>
    </source>
</evidence>
<evidence type="ECO:0000256" key="9">
    <source>
        <dbReference type="ARBA" id="ARBA00023136"/>
    </source>
</evidence>
<keyword evidence="9 11" id="KW-0472">Membrane</keyword>
<evidence type="ECO:0000256" key="12">
    <source>
        <dbReference type="RuleBase" id="RU000483"/>
    </source>
</evidence>
<dbReference type="InterPro" id="IPR035908">
    <property type="entry name" value="F0_ATP_A_sf"/>
</dbReference>
<evidence type="ECO:0000313" key="14">
    <source>
        <dbReference type="Proteomes" id="UP001595724"/>
    </source>
</evidence>
<feature type="transmembrane region" description="Helical" evidence="11">
    <location>
        <begin position="221"/>
        <end position="240"/>
    </location>
</feature>
<dbReference type="NCBIfam" id="NF004477">
    <property type="entry name" value="PRK05815.1-1"/>
    <property type="match status" value="1"/>
</dbReference>
<feature type="transmembrane region" description="Helical" evidence="11">
    <location>
        <begin position="42"/>
        <end position="61"/>
    </location>
</feature>
<dbReference type="EMBL" id="JBHRYF010000008">
    <property type="protein sequence ID" value="MFC3660126.1"/>
    <property type="molecule type" value="Genomic_DNA"/>
</dbReference>
<feature type="transmembrane region" description="Helical" evidence="11">
    <location>
        <begin position="97"/>
        <end position="115"/>
    </location>
</feature>
<dbReference type="PANTHER" id="PTHR42823:SF3">
    <property type="entry name" value="ATP SYNTHASE SUBUNIT A, CHLOROPLASTIC"/>
    <property type="match status" value="1"/>
</dbReference>
<dbReference type="PANTHER" id="PTHR42823">
    <property type="entry name" value="ATP SYNTHASE SUBUNIT A, CHLOROPLASTIC"/>
    <property type="match status" value="1"/>
</dbReference>
<keyword evidence="10 11" id="KW-0066">ATP synthesis</keyword>
<reference evidence="14" key="1">
    <citation type="journal article" date="2019" name="Int. J. Syst. Evol. Microbiol.">
        <title>The Global Catalogue of Microorganisms (GCM) 10K type strain sequencing project: providing services to taxonomists for standard genome sequencing and annotation.</title>
        <authorList>
            <consortium name="The Broad Institute Genomics Platform"/>
            <consortium name="The Broad Institute Genome Sequencing Center for Infectious Disease"/>
            <person name="Wu L."/>
            <person name="Ma J."/>
        </authorList>
    </citation>
    <scope>NUCLEOTIDE SEQUENCE [LARGE SCALE GENOMIC DNA]</scope>
    <source>
        <strain evidence="14">KCTC 42211</strain>
    </source>
</reference>
<dbReference type="Gene3D" id="1.20.120.220">
    <property type="entry name" value="ATP synthase, F0 complex, subunit A"/>
    <property type="match status" value="1"/>
</dbReference>
<dbReference type="InterPro" id="IPR000568">
    <property type="entry name" value="ATP_synth_F0_asu"/>
</dbReference>
<keyword evidence="4 11" id="KW-0138">CF(0)</keyword>
<sequence>MIAENNGQAAETGGSTEYINHHLHHLQVSVGDSQFMTLNVDTLFFTAVLGLLFVVTFLLTARRATSGVPGKFQALVEIIVGFVDGLVRETFHGRSKLIAPLSITIFLLVFLMNFMDMVPVDLLPWAWANGYVAAGHDPAHAYLRAVPTADLNTTFGLSIAVFLLIQVFGISHKGLGGFTKEIFTAPFHAESTPMKIVLAPANVLLRLIEEGVRPLSLSLRLFGNMYAGELIFILIALMTLDASMSHFSTYIMGAMQFISGFAWTAFHVLIITLQAFIFMMLTIVYLSMSAESH</sequence>
<comment type="similarity">
    <text evidence="2 11 12">Belongs to the ATPase A chain family.</text>
</comment>
<evidence type="ECO:0000256" key="10">
    <source>
        <dbReference type="ARBA" id="ARBA00023310"/>
    </source>
</evidence>
<keyword evidence="14" id="KW-1185">Reference proteome</keyword>
<evidence type="ECO:0000256" key="8">
    <source>
        <dbReference type="ARBA" id="ARBA00023065"/>
    </source>
</evidence>
<comment type="subcellular location">
    <subcellularLocation>
        <location evidence="11 12">Cell membrane</location>
        <topology evidence="11 12">Multi-pass membrane protein</topology>
    </subcellularLocation>
    <subcellularLocation>
        <location evidence="1">Membrane</location>
        <topology evidence="1">Multi-pass membrane protein</topology>
    </subcellularLocation>
</comment>
<dbReference type="PROSITE" id="PS00449">
    <property type="entry name" value="ATPASE_A"/>
    <property type="match status" value="1"/>
</dbReference>
<keyword evidence="6 11" id="KW-0375">Hydrogen ion transport</keyword>
<dbReference type="Pfam" id="PF00119">
    <property type="entry name" value="ATP-synt_A"/>
    <property type="match status" value="1"/>
</dbReference>
<dbReference type="CDD" id="cd00310">
    <property type="entry name" value="ATP-synt_Fo_a_6"/>
    <property type="match status" value="1"/>
</dbReference>
<evidence type="ECO:0000256" key="3">
    <source>
        <dbReference type="ARBA" id="ARBA00022448"/>
    </source>
</evidence>
<evidence type="ECO:0000256" key="1">
    <source>
        <dbReference type="ARBA" id="ARBA00004141"/>
    </source>
</evidence>
<evidence type="ECO:0000256" key="7">
    <source>
        <dbReference type="ARBA" id="ARBA00022989"/>
    </source>
</evidence>
<dbReference type="Proteomes" id="UP001595724">
    <property type="component" value="Unassembled WGS sequence"/>
</dbReference>
<gene>
    <name evidence="11 13" type="primary">atpB</name>
    <name evidence="13" type="ORF">ACFOM9_08625</name>
</gene>
<comment type="function">
    <text evidence="11 12">Key component of the proton channel; it plays a direct role in the translocation of protons across the membrane.</text>
</comment>
<evidence type="ECO:0000313" key="13">
    <source>
        <dbReference type="EMBL" id="MFC3660126.1"/>
    </source>
</evidence>
<accession>A0ABV7UT24</accession>
<dbReference type="HAMAP" id="MF_01393">
    <property type="entry name" value="ATP_synth_a_bact"/>
    <property type="match status" value="1"/>
</dbReference>
<keyword evidence="3 11" id="KW-0813">Transport</keyword>
<protein>
    <recommendedName>
        <fullName evidence="11 12">ATP synthase subunit a</fullName>
    </recommendedName>
    <alternativeName>
        <fullName evidence="11">ATP synthase F0 sector subunit a</fullName>
    </alternativeName>
    <alternativeName>
        <fullName evidence="11">F-ATPase subunit 6</fullName>
    </alternativeName>
</protein>
<keyword evidence="7 11" id="KW-1133">Transmembrane helix</keyword>
<dbReference type="SUPFAM" id="SSF81336">
    <property type="entry name" value="F1F0 ATP synthase subunit A"/>
    <property type="match status" value="1"/>
</dbReference>
<feature type="transmembrane region" description="Helical" evidence="11">
    <location>
        <begin position="151"/>
        <end position="170"/>
    </location>
</feature>
<dbReference type="NCBIfam" id="TIGR01131">
    <property type="entry name" value="ATP_synt_6_or_A"/>
    <property type="match status" value="1"/>
</dbReference>
<keyword evidence="11" id="KW-1003">Cell membrane</keyword>
<dbReference type="InterPro" id="IPR045082">
    <property type="entry name" value="ATP_syn_F0_a_bact/chloroplast"/>
</dbReference>
<comment type="caution">
    <text evidence="13">The sequence shown here is derived from an EMBL/GenBank/DDBJ whole genome shotgun (WGS) entry which is preliminary data.</text>
</comment>
<evidence type="ECO:0000256" key="6">
    <source>
        <dbReference type="ARBA" id="ARBA00022781"/>
    </source>
</evidence>
<dbReference type="InterPro" id="IPR023011">
    <property type="entry name" value="ATP_synth_F0_asu_AS"/>
</dbReference>
<proteinExistence type="inferred from homology"/>
<feature type="transmembrane region" description="Helical" evidence="11">
    <location>
        <begin position="260"/>
        <end position="286"/>
    </location>
</feature>
<evidence type="ECO:0000256" key="2">
    <source>
        <dbReference type="ARBA" id="ARBA00006810"/>
    </source>
</evidence>
<dbReference type="RefSeq" id="WP_386709022.1">
    <property type="nucleotide sequence ID" value="NZ_JBHRYF010000008.1"/>
</dbReference>
<keyword evidence="8 11" id="KW-0406">Ion transport</keyword>
<organism evidence="13 14">
    <name type="scientific">Luteimonas notoginsengisoli</name>
    <dbReference type="NCBI Taxonomy" id="1578200"/>
    <lineage>
        <taxon>Bacteria</taxon>
        <taxon>Pseudomonadati</taxon>
        <taxon>Pseudomonadota</taxon>
        <taxon>Gammaproteobacteria</taxon>
        <taxon>Lysobacterales</taxon>
        <taxon>Lysobacteraceae</taxon>
        <taxon>Luteimonas</taxon>
    </lineage>
</organism>
<keyword evidence="5 11" id="KW-0812">Transmembrane</keyword>
<evidence type="ECO:0000256" key="5">
    <source>
        <dbReference type="ARBA" id="ARBA00022692"/>
    </source>
</evidence>
<evidence type="ECO:0000256" key="11">
    <source>
        <dbReference type="HAMAP-Rule" id="MF_01393"/>
    </source>
</evidence>